<keyword evidence="6" id="KW-1185">Reference proteome</keyword>
<dbReference type="InterPro" id="IPR006660">
    <property type="entry name" value="Arsenate_reductase-like"/>
</dbReference>
<dbReference type="PROSITE" id="PS51353">
    <property type="entry name" value="ARSC"/>
    <property type="match status" value="1"/>
</dbReference>
<protein>
    <recommendedName>
        <fullName evidence="4">Arsenate reductase</fullName>
        <ecNumber evidence="4">1.20.4.1</ecNumber>
    </recommendedName>
</protein>
<dbReference type="RefSeq" id="WP_066133697.1">
    <property type="nucleotide sequence ID" value="NZ_CP014525.1"/>
</dbReference>
<evidence type="ECO:0000256" key="2">
    <source>
        <dbReference type="ARBA" id="ARBA00023002"/>
    </source>
</evidence>
<dbReference type="Gene3D" id="3.40.30.10">
    <property type="entry name" value="Glutaredoxin"/>
    <property type="match status" value="1"/>
</dbReference>
<dbReference type="InterPro" id="IPR036249">
    <property type="entry name" value="Thioredoxin-like_sf"/>
</dbReference>
<dbReference type="PANTHER" id="PTHR30041">
    <property type="entry name" value="ARSENATE REDUCTASE"/>
    <property type="match status" value="1"/>
</dbReference>
<dbReference type="STRING" id="1549855.AY555_03850"/>
<keyword evidence="2 4" id="KW-0560">Oxidoreductase</keyword>
<dbReference type="GeneID" id="53316282"/>
<dbReference type="KEGG" id="hjo:AY555_03850"/>
<gene>
    <name evidence="5" type="ORF">AY555_03850</name>
</gene>
<evidence type="ECO:0000313" key="5">
    <source>
        <dbReference type="EMBL" id="AMW34463.1"/>
    </source>
</evidence>
<accession>A0A143DDW5</accession>
<proteinExistence type="inferred from homology"/>
<dbReference type="Proteomes" id="UP000076066">
    <property type="component" value="Chromosome"/>
</dbReference>
<dbReference type="EC" id="1.20.4.1" evidence="4"/>
<dbReference type="GO" id="GO:0008794">
    <property type="term" value="F:arsenate reductase (glutaredoxin) activity"/>
    <property type="evidence" value="ECO:0007669"/>
    <property type="project" value="UniProtKB-UniRule"/>
</dbReference>
<dbReference type="EMBL" id="CP014525">
    <property type="protein sequence ID" value="AMW34463.1"/>
    <property type="molecule type" value="Genomic_DNA"/>
</dbReference>
<dbReference type="NCBIfam" id="TIGR00014">
    <property type="entry name" value="arsC"/>
    <property type="match status" value="1"/>
</dbReference>
<evidence type="ECO:0000256" key="3">
    <source>
        <dbReference type="PROSITE-ProRule" id="PRU01282"/>
    </source>
</evidence>
<organism evidence="5 6">
    <name type="scientific">Haematospirillum jordaniae</name>
    <dbReference type="NCBI Taxonomy" id="1549855"/>
    <lineage>
        <taxon>Bacteria</taxon>
        <taxon>Pseudomonadati</taxon>
        <taxon>Pseudomonadota</taxon>
        <taxon>Alphaproteobacteria</taxon>
        <taxon>Rhodospirillales</taxon>
        <taxon>Novispirillaceae</taxon>
        <taxon>Haematospirillum</taxon>
    </lineage>
</organism>
<evidence type="ECO:0000313" key="6">
    <source>
        <dbReference type="Proteomes" id="UP000076066"/>
    </source>
</evidence>
<dbReference type="SUPFAM" id="SSF52833">
    <property type="entry name" value="Thioredoxin-like"/>
    <property type="match status" value="1"/>
</dbReference>
<dbReference type="Pfam" id="PF03960">
    <property type="entry name" value="ArsC"/>
    <property type="match status" value="1"/>
</dbReference>
<dbReference type="AlphaFoldDB" id="A0A143DDW5"/>
<comment type="catalytic activity">
    <reaction evidence="4">
        <text>[glutaredoxin]-dithiol + arsenate + glutathione + H(+) = glutathionyl-S-S-[glutaredoxin] + arsenite + H2O</text>
        <dbReference type="Rhea" id="RHEA:22016"/>
        <dbReference type="Rhea" id="RHEA-COMP:10729"/>
        <dbReference type="Rhea" id="RHEA-COMP:17668"/>
        <dbReference type="ChEBI" id="CHEBI:15377"/>
        <dbReference type="ChEBI" id="CHEBI:15378"/>
        <dbReference type="ChEBI" id="CHEBI:29242"/>
        <dbReference type="ChEBI" id="CHEBI:29950"/>
        <dbReference type="ChEBI" id="CHEBI:48597"/>
        <dbReference type="ChEBI" id="CHEBI:57925"/>
        <dbReference type="ChEBI" id="CHEBI:146199"/>
        <dbReference type="EC" id="1.20.4.1"/>
    </reaction>
</comment>
<dbReference type="CDD" id="cd03034">
    <property type="entry name" value="ArsC_ArsC"/>
    <property type="match status" value="1"/>
</dbReference>
<dbReference type="InterPro" id="IPR006659">
    <property type="entry name" value="Arsenate_reductase"/>
</dbReference>
<reference evidence="5 6" key="1">
    <citation type="submission" date="2016-02" db="EMBL/GenBank/DDBJ databases">
        <title>Complete Genome of H5569, the type strain of the newly described species Haematospirillium jordaniae.</title>
        <authorList>
            <person name="Nicholson A.C."/>
            <person name="Humrighouse B.W."/>
            <person name="Loparov V."/>
            <person name="McQuiston J.R."/>
        </authorList>
    </citation>
    <scope>NUCLEOTIDE SEQUENCE [LARGE SCALE GENOMIC DNA]</scope>
    <source>
        <strain evidence="5 6">H5569</strain>
    </source>
</reference>
<evidence type="ECO:0000256" key="4">
    <source>
        <dbReference type="RuleBase" id="RU362029"/>
    </source>
</evidence>
<comment type="similarity">
    <text evidence="1 3 4">Belongs to the ArsC family.</text>
</comment>
<name>A0A143DDW5_9PROT</name>
<evidence type="ECO:0000256" key="1">
    <source>
        <dbReference type="ARBA" id="ARBA00007198"/>
    </source>
</evidence>
<dbReference type="PANTHER" id="PTHR30041:SF4">
    <property type="entry name" value="ARSENATE REDUCTASE"/>
    <property type="match status" value="1"/>
</dbReference>
<sequence length="115" mass="12954">MTFTIWHNPHCSKSRQALSLLQSKGVEPDVVLYLQTPPTPDVLKSVLSKLGMRAVELVRQKEAREEGMPLEALSDNELIAFMCAHPRVIERPVVIHKERACVGRPPEKVLELFTA</sequence>
<dbReference type="OrthoDB" id="9790554at2"/>